<sequence length="54" mass="6297">VTEKEDIKNGLVEEFYDNGQLELRRNYKNGKEDGLFEGFYENGQLHQKGNFNNG</sequence>
<dbReference type="Pfam" id="PF07661">
    <property type="entry name" value="MORN_2"/>
    <property type="match status" value="2"/>
</dbReference>
<evidence type="ECO:0008006" key="2">
    <source>
        <dbReference type="Google" id="ProtNLM"/>
    </source>
</evidence>
<protein>
    <recommendedName>
        <fullName evidence="2">Toxin-antitoxin system YwqK family antitoxin</fullName>
    </recommendedName>
</protein>
<dbReference type="EMBL" id="UINC01101703">
    <property type="protein sequence ID" value="SVC62720.1"/>
    <property type="molecule type" value="Genomic_DNA"/>
</dbReference>
<evidence type="ECO:0000313" key="1">
    <source>
        <dbReference type="EMBL" id="SVC62720.1"/>
    </source>
</evidence>
<dbReference type="Gene3D" id="3.90.930.1">
    <property type="match status" value="1"/>
</dbReference>
<organism evidence="1">
    <name type="scientific">marine metagenome</name>
    <dbReference type="NCBI Taxonomy" id="408172"/>
    <lineage>
        <taxon>unclassified sequences</taxon>
        <taxon>metagenomes</taxon>
        <taxon>ecological metagenomes</taxon>
    </lineage>
</organism>
<feature type="non-terminal residue" evidence="1">
    <location>
        <position position="54"/>
    </location>
</feature>
<gene>
    <name evidence="1" type="ORF">METZ01_LOCUS315574</name>
</gene>
<dbReference type="SUPFAM" id="SSF82185">
    <property type="entry name" value="Histone H3 K4-specific methyltransferase SET7/9 N-terminal domain"/>
    <property type="match status" value="1"/>
</dbReference>
<reference evidence="1" key="1">
    <citation type="submission" date="2018-05" db="EMBL/GenBank/DDBJ databases">
        <authorList>
            <person name="Lanie J.A."/>
            <person name="Ng W.-L."/>
            <person name="Kazmierczak K.M."/>
            <person name="Andrzejewski T.M."/>
            <person name="Davidsen T.M."/>
            <person name="Wayne K.J."/>
            <person name="Tettelin H."/>
            <person name="Glass J.I."/>
            <person name="Rusch D."/>
            <person name="Podicherti R."/>
            <person name="Tsui H.-C.T."/>
            <person name="Winkler M.E."/>
        </authorList>
    </citation>
    <scope>NUCLEOTIDE SEQUENCE</scope>
</reference>
<accession>A0A382NQ27</accession>
<proteinExistence type="predicted"/>
<dbReference type="InterPro" id="IPR011652">
    <property type="entry name" value="MORN_2"/>
</dbReference>
<feature type="non-terminal residue" evidence="1">
    <location>
        <position position="1"/>
    </location>
</feature>
<dbReference type="AlphaFoldDB" id="A0A382NQ27"/>
<name>A0A382NQ27_9ZZZZ</name>